<comment type="caution">
    <text evidence="2">The sequence shown here is derived from an EMBL/GenBank/DDBJ whole genome shotgun (WGS) entry which is preliminary data.</text>
</comment>
<dbReference type="PANTHER" id="PTHR23320:SF158">
    <property type="entry name" value="CREB-BINDING PROTEIN-LIKE ISOFORM X1"/>
    <property type="match status" value="1"/>
</dbReference>
<organism evidence="2 3">
    <name type="scientific">Clavelina lepadiformis</name>
    <name type="common">Light-bulb sea squirt</name>
    <name type="synonym">Ascidia lepadiformis</name>
    <dbReference type="NCBI Taxonomy" id="159417"/>
    <lineage>
        <taxon>Eukaryota</taxon>
        <taxon>Metazoa</taxon>
        <taxon>Chordata</taxon>
        <taxon>Tunicata</taxon>
        <taxon>Ascidiacea</taxon>
        <taxon>Aplousobranchia</taxon>
        <taxon>Clavelinidae</taxon>
        <taxon>Clavelina</taxon>
    </lineage>
</organism>
<keyword evidence="1" id="KW-0472">Membrane</keyword>
<dbReference type="EMBL" id="CAWYQH010000130">
    <property type="protein sequence ID" value="CAK8692874.1"/>
    <property type="molecule type" value="Genomic_DNA"/>
</dbReference>
<keyword evidence="1" id="KW-0812">Transmembrane</keyword>
<dbReference type="Proteomes" id="UP001642483">
    <property type="component" value="Unassembled WGS sequence"/>
</dbReference>
<keyword evidence="3" id="KW-1185">Reference proteome</keyword>
<feature type="transmembrane region" description="Helical" evidence="1">
    <location>
        <begin position="155"/>
        <end position="175"/>
    </location>
</feature>
<feature type="transmembrane region" description="Helical" evidence="1">
    <location>
        <begin position="118"/>
        <end position="143"/>
    </location>
</feature>
<evidence type="ECO:0000313" key="2">
    <source>
        <dbReference type="EMBL" id="CAK8692874.1"/>
    </source>
</evidence>
<feature type="transmembrane region" description="Helical" evidence="1">
    <location>
        <begin position="27"/>
        <end position="50"/>
    </location>
</feature>
<sequence>MSSFESKTVTVTTVVQPEIKNKKAIRILGIIEIILAIICIAIGIAVAALLSTTPSASLVSYRGSTQLISGTNAFGFYGNPQFNFGSGIWCGIWILISGALAVAAGGSGSSICLVNCHIGFGVVGAILSLLLTASAAIISPLLLAAVLGVGPLATIAWLHVVLAVLGFIAFILLIISTSFGCCSSPNNCCACCCGMQQSAAYPGQPMQTFGQNPAEYV</sequence>
<dbReference type="InterPro" id="IPR030417">
    <property type="entry name" value="MS4A"/>
</dbReference>
<feature type="transmembrane region" description="Helical" evidence="1">
    <location>
        <begin position="86"/>
        <end position="106"/>
    </location>
</feature>
<evidence type="ECO:0000256" key="1">
    <source>
        <dbReference type="SAM" id="Phobius"/>
    </source>
</evidence>
<reference evidence="2 3" key="1">
    <citation type="submission" date="2024-02" db="EMBL/GenBank/DDBJ databases">
        <authorList>
            <person name="Daric V."/>
            <person name="Darras S."/>
        </authorList>
    </citation>
    <scope>NUCLEOTIDE SEQUENCE [LARGE SCALE GENOMIC DNA]</scope>
</reference>
<evidence type="ECO:0000313" key="3">
    <source>
        <dbReference type="Proteomes" id="UP001642483"/>
    </source>
</evidence>
<gene>
    <name evidence="2" type="ORF">CVLEPA_LOCUS26110</name>
</gene>
<accession>A0ABP0GMB7</accession>
<dbReference type="PANTHER" id="PTHR23320">
    <property type="entry name" value="MEMBRANE-SPANNING 4-DOMAINS SUBFAMILY A MS4A -RELATED"/>
    <property type="match status" value="1"/>
</dbReference>
<protein>
    <submittedName>
        <fullName evidence="2">Uncharacterized protein</fullName>
    </submittedName>
</protein>
<proteinExistence type="predicted"/>
<keyword evidence="1" id="KW-1133">Transmembrane helix</keyword>
<name>A0ABP0GMB7_CLALP</name>